<feature type="domain" description="Fe/B12 periplasmic-binding" evidence="5">
    <location>
        <begin position="342"/>
        <end position="603"/>
    </location>
</feature>
<gene>
    <name evidence="6" type="ORF">A7K91_02675</name>
</gene>
<evidence type="ECO:0000313" key="6">
    <source>
        <dbReference type="EMBL" id="OBR69300.1"/>
    </source>
</evidence>
<protein>
    <recommendedName>
        <fullName evidence="8">AraC family transcriptional regulator</fullName>
    </recommendedName>
</protein>
<organism evidence="6 7">
    <name type="scientific">Paenibacillus oryzae</name>
    <dbReference type="NCBI Taxonomy" id="1844972"/>
    <lineage>
        <taxon>Bacteria</taxon>
        <taxon>Bacillati</taxon>
        <taxon>Bacillota</taxon>
        <taxon>Bacilli</taxon>
        <taxon>Bacillales</taxon>
        <taxon>Paenibacillaceae</taxon>
        <taxon>Paenibacillus</taxon>
    </lineage>
</organism>
<dbReference type="InterPro" id="IPR018060">
    <property type="entry name" value="HTH_AraC"/>
</dbReference>
<dbReference type="InterPro" id="IPR018062">
    <property type="entry name" value="HTH_AraC-typ_CS"/>
</dbReference>
<evidence type="ECO:0000259" key="4">
    <source>
        <dbReference type="PROSITE" id="PS01124"/>
    </source>
</evidence>
<name>A0A1A5YV89_9BACL</name>
<dbReference type="PROSITE" id="PS00041">
    <property type="entry name" value="HTH_ARAC_FAMILY_1"/>
    <property type="match status" value="1"/>
</dbReference>
<evidence type="ECO:0000256" key="2">
    <source>
        <dbReference type="ARBA" id="ARBA00023125"/>
    </source>
</evidence>
<dbReference type="Gene3D" id="1.10.10.60">
    <property type="entry name" value="Homeodomain-like"/>
    <property type="match status" value="2"/>
</dbReference>
<dbReference type="PANTHER" id="PTHR43280:SF2">
    <property type="entry name" value="HTH-TYPE TRANSCRIPTIONAL REGULATOR EXSA"/>
    <property type="match status" value="1"/>
</dbReference>
<proteinExistence type="predicted"/>
<reference evidence="6 7" key="1">
    <citation type="submission" date="2016-05" db="EMBL/GenBank/DDBJ databases">
        <title>Paenibacillus oryzae. sp. nov., isolated from the rice root.</title>
        <authorList>
            <person name="Zhang J."/>
            <person name="Zhang X."/>
        </authorList>
    </citation>
    <scope>NUCLEOTIDE SEQUENCE [LARGE SCALE GENOMIC DNA]</scope>
    <source>
        <strain evidence="6 7">1DrF-4</strain>
    </source>
</reference>
<evidence type="ECO:0000256" key="3">
    <source>
        <dbReference type="ARBA" id="ARBA00023163"/>
    </source>
</evidence>
<dbReference type="PROSITE" id="PS50983">
    <property type="entry name" value="FE_B12_PBP"/>
    <property type="match status" value="1"/>
</dbReference>
<keyword evidence="2" id="KW-0238">DNA-binding</keyword>
<dbReference type="InterPro" id="IPR002491">
    <property type="entry name" value="ABC_transptr_periplasmic_BD"/>
</dbReference>
<dbReference type="STRING" id="1844972.A7K91_02675"/>
<comment type="caution">
    <text evidence="6">The sequence shown here is derived from an EMBL/GenBank/DDBJ whole genome shotgun (WGS) entry which is preliminary data.</text>
</comment>
<dbReference type="GO" id="GO:0043565">
    <property type="term" value="F:sequence-specific DNA binding"/>
    <property type="evidence" value="ECO:0007669"/>
    <property type="project" value="InterPro"/>
</dbReference>
<dbReference type="Gene3D" id="3.40.50.1980">
    <property type="entry name" value="Nitrogenase molybdenum iron protein domain"/>
    <property type="match status" value="2"/>
</dbReference>
<dbReference type="SMART" id="SM00342">
    <property type="entry name" value="HTH_ARAC"/>
    <property type="match status" value="1"/>
</dbReference>
<dbReference type="AlphaFoldDB" id="A0A1A5YV89"/>
<evidence type="ECO:0000313" key="7">
    <source>
        <dbReference type="Proteomes" id="UP000092024"/>
    </source>
</evidence>
<dbReference type="PROSITE" id="PS01124">
    <property type="entry name" value="HTH_ARAC_FAMILY_2"/>
    <property type="match status" value="1"/>
</dbReference>
<dbReference type="Pfam" id="PF12833">
    <property type="entry name" value="HTH_18"/>
    <property type="match status" value="1"/>
</dbReference>
<accession>A0A1A5YV89</accession>
<sequence length="603" mass="67989">MIITVLSFIVQCIEKELEPAMTSIYSDSPSPATFLLVDITKLNPYSLSPCHPSLHHLLYIVSGNGSLLLAGDHKGDPDKHQATSSIGETIYSLYAGSCYMLAPDLRWTVELSGESQLEGFVLAFDGIRLHGYEQPAGKTERGAFRFPYSGQVCHYEQPFIGEQIQALYDSRAGKPSFSLYAWQRDFLQLLDHIRRQVDANETHLNSPSLEEEPIERTIRYMKEAYSKELTRELLAEIAGMSPGYFSAAFRKKTGKSPMDMLAEIRIQHAKELLLSCTYPLRTIAQTVGFSTEFYFSSRFKQLTGFSPTQYAKRDRVRKMASSQLITAQLGRSGSRLASEKSEERIVGLFLEDYLTALGVKPVLQYSRAGYYQRYLSPYLENVDMLDVARIDFGKLQQAQPDRILLGFSNFASEGRYEQFAGIAPTVVFQDAHDNWRSMLTSLGQILDREREAKEVISRYEAKARDARTILSRKIGGGTVALLRLHFRHGLCLYGGFAGYASPVLYEDLSLTMPPLLREWHKNGIQPVTPITPDILEQLDADYLFLVVDDGQAVLLEELLASKLWNSLRAVRGNRVFQGSTDVWMTFGIIAHERKIEFALAALN</sequence>
<keyword evidence="3" id="KW-0804">Transcription</keyword>
<dbReference type="Proteomes" id="UP000092024">
    <property type="component" value="Unassembled WGS sequence"/>
</dbReference>
<evidence type="ECO:0000256" key="1">
    <source>
        <dbReference type="ARBA" id="ARBA00023015"/>
    </source>
</evidence>
<dbReference type="InterPro" id="IPR009057">
    <property type="entry name" value="Homeodomain-like_sf"/>
</dbReference>
<evidence type="ECO:0000259" key="5">
    <source>
        <dbReference type="PROSITE" id="PS50983"/>
    </source>
</evidence>
<dbReference type="OrthoDB" id="2461801at2"/>
<dbReference type="SUPFAM" id="SSF53807">
    <property type="entry name" value="Helical backbone' metal receptor"/>
    <property type="match status" value="1"/>
</dbReference>
<dbReference type="GO" id="GO:0003700">
    <property type="term" value="F:DNA-binding transcription factor activity"/>
    <property type="evidence" value="ECO:0007669"/>
    <property type="project" value="InterPro"/>
</dbReference>
<feature type="domain" description="HTH araC/xylS-type" evidence="4">
    <location>
        <begin position="215"/>
        <end position="313"/>
    </location>
</feature>
<dbReference type="PANTHER" id="PTHR43280">
    <property type="entry name" value="ARAC-FAMILY TRANSCRIPTIONAL REGULATOR"/>
    <property type="match status" value="1"/>
</dbReference>
<dbReference type="Pfam" id="PF01497">
    <property type="entry name" value="Peripla_BP_2"/>
    <property type="match status" value="1"/>
</dbReference>
<evidence type="ECO:0008006" key="8">
    <source>
        <dbReference type="Google" id="ProtNLM"/>
    </source>
</evidence>
<dbReference type="EMBL" id="LYPA01000019">
    <property type="protein sequence ID" value="OBR69300.1"/>
    <property type="molecule type" value="Genomic_DNA"/>
</dbReference>
<keyword evidence="1" id="KW-0805">Transcription regulation</keyword>
<keyword evidence="7" id="KW-1185">Reference proteome</keyword>
<dbReference type="SUPFAM" id="SSF46689">
    <property type="entry name" value="Homeodomain-like"/>
    <property type="match status" value="2"/>
</dbReference>